<dbReference type="EMBL" id="HE797142">
    <property type="protein sequence ID" value="CCM04122.1"/>
    <property type="molecule type" value="Genomic_DNA"/>
</dbReference>
<dbReference type="InterPro" id="IPR006757">
    <property type="entry name" value="OGF_rcpt"/>
</dbReference>
<comment type="similarity">
    <text evidence="1">Belongs to the opioid growth factor receptor family.</text>
</comment>
<keyword evidence="3" id="KW-0472">Membrane</keyword>
<feature type="transmembrane region" description="Helical" evidence="3">
    <location>
        <begin position="270"/>
        <end position="291"/>
    </location>
</feature>
<dbReference type="AlphaFoldDB" id="J4HYV5"/>
<protein>
    <submittedName>
        <fullName evidence="6">Uncharacterized protein</fullName>
    </submittedName>
</protein>
<reference evidence="6 7" key="1">
    <citation type="journal article" date="2012" name="Appl. Environ. Microbiol.">
        <title>Short-read sequencing for genomic analysis of the brown rot fungus Fibroporia radiculosa.</title>
        <authorList>
            <person name="Tang J.D."/>
            <person name="Perkins A.D."/>
            <person name="Sonstegard T.S."/>
            <person name="Schroeder S.G."/>
            <person name="Burgess S.C."/>
            <person name="Diehl S.V."/>
        </authorList>
    </citation>
    <scope>NUCLEOTIDE SEQUENCE [LARGE SCALE GENOMIC DNA]</scope>
    <source>
        <strain evidence="6 7">TFFH 294</strain>
    </source>
</reference>
<feature type="transmembrane region" description="Helical" evidence="3">
    <location>
        <begin position="371"/>
        <end position="393"/>
    </location>
</feature>
<evidence type="ECO:0000256" key="3">
    <source>
        <dbReference type="SAM" id="Phobius"/>
    </source>
</evidence>
<keyword evidence="3" id="KW-1133">Transmembrane helix</keyword>
<feature type="transmembrane region" description="Helical" evidence="3">
    <location>
        <begin position="155"/>
        <end position="176"/>
    </location>
</feature>
<dbReference type="InterPro" id="IPR045340">
    <property type="entry name" value="DUF6533"/>
</dbReference>
<keyword evidence="7" id="KW-1185">Reference proteome</keyword>
<dbReference type="Pfam" id="PF04664">
    <property type="entry name" value="OGFr_N"/>
    <property type="match status" value="1"/>
</dbReference>
<dbReference type="GO" id="GO:0140625">
    <property type="term" value="F:opioid growth factor receptor activity"/>
    <property type="evidence" value="ECO:0007669"/>
    <property type="project" value="InterPro"/>
</dbReference>
<evidence type="ECO:0000313" key="6">
    <source>
        <dbReference type="EMBL" id="CCM04122.1"/>
    </source>
</evidence>
<feature type="transmembrane region" description="Helical" evidence="3">
    <location>
        <begin position="188"/>
        <end position="209"/>
    </location>
</feature>
<feature type="region of interest" description="Disordered" evidence="2">
    <location>
        <begin position="1"/>
        <end position="25"/>
    </location>
</feature>
<dbReference type="GO" id="GO:0016020">
    <property type="term" value="C:membrane"/>
    <property type="evidence" value="ECO:0007669"/>
    <property type="project" value="InterPro"/>
</dbReference>
<feature type="domain" description="DUF6533" evidence="5">
    <location>
        <begin position="157"/>
        <end position="201"/>
    </location>
</feature>
<dbReference type="OrthoDB" id="9030204at2759"/>
<name>J4HYV5_9APHY</name>
<evidence type="ECO:0000313" key="7">
    <source>
        <dbReference type="Proteomes" id="UP000006352"/>
    </source>
</evidence>
<gene>
    <name evidence="6" type="ORF">FIBRA_06283</name>
</gene>
<dbReference type="HOGENOM" id="CLU_532128_0_0_1"/>
<evidence type="ECO:0000259" key="5">
    <source>
        <dbReference type="Pfam" id="PF20151"/>
    </source>
</evidence>
<feature type="transmembrane region" description="Helical" evidence="3">
    <location>
        <begin position="242"/>
        <end position="263"/>
    </location>
</feature>
<feature type="domain" description="Opioid growth factor receptor (OGFr) conserved" evidence="4">
    <location>
        <begin position="24"/>
        <end position="140"/>
    </location>
</feature>
<proteinExistence type="inferred from homology"/>
<evidence type="ECO:0000256" key="1">
    <source>
        <dbReference type="ARBA" id="ARBA00010365"/>
    </source>
</evidence>
<feature type="transmembrane region" description="Helical" evidence="3">
    <location>
        <begin position="405"/>
        <end position="426"/>
    </location>
</feature>
<evidence type="ECO:0000259" key="4">
    <source>
        <dbReference type="Pfam" id="PF04664"/>
    </source>
</evidence>
<dbReference type="InParanoid" id="J4HYV5"/>
<feature type="transmembrane region" description="Helical" evidence="3">
    <location>
        <begin position="331"/>
        <end position="350"/>
    </location>
</feature>
<dbReference type="GeneID" id="24099033"/>
<dbReference type="Proteomes" id="UP000006352">
    <property type="component" value="Unassembled WGS sequence"/>
</dbReference>
<dbReference type="InterPro" id="IPR039574">
    <property type="entry name" value="OGFr"/>
</dbReference>
<accession>J4HYV5</accession>
<dbReference type="Pfam" id="PF20151">
    <property type="entry name" value="DUF6533"/>
    <property type="match status" value="1"/>
</dbReference>
<dbReference type="PANTHER" id="PTHR14015">
    <property type="entry name" value="OPIOID GROWTH FACTOR RECEPTOR OGFR ZETA-TYPE OPIOID RECEPTOR"/>
    <property type="match status" value="1"/>
</dbReference>
<dbReference type="RefSeq" id="XP_012183405.1">
    <property type="nucleotide sequence ID" value="XM_012328015.1"/>
</dbReference>
<organism evidence="6 7">
    <name type="scientific">Fibroporia radiculosa</name>
    <dbReference type="NCBI Taxonomy" id="599839"/>
    <lineage>
        <taxon>Eukaryota</taxon>
        <taxon>Fungi</taxon>
        <taxon>Dikarya</taxon>
        <taxon>Basidiomycota</taxon>
        <taxon>Agaricomycotina</taxon>
        <taxon>Agaricomycetes</taxon>
        <taxon>Polyporales</taxon>
        <taxon>Fibroporiaceae</taxon>
        <taxon>Fibroporia</taxon>
    </lineage>
</organism>
<keyword evidence="3" id="KW-0812">Transmembrane</keyword>
<evidence type="ECO:0000256" key="2">
    <source>
        <dbReference type="SAM" id="MobiDB-lite"/>
    </source>
</evidence>
<dbReference type="PANTHER" id="PTHR14015:SF2">
    <property type="entry name" value="OPIOID GROWTH FACTOR RECEPTOR (OGFR) CONSERVED DOMAIN-CONTAINING PROTEIN"/>
    <property type="match status" value="1"/>
</dbReference>
<sequence>MSSTIPRDVREFLDDYPDNPDDSSSSSNLLFYTNKLRCRPDNLYIDDVHEQWRGDYTKLEYKHGFIQWLFPIPEHGMNYEAQPLQRHEAETMKANASVIERVIRSYRLMLDFYGMRLEDDETGLIARCSQNYKERYRNLTLPPVVVQVLEAGYPLLYVGVAVGALVIYDHVITLALEIQLIWRCKATGATLIFFLNRYLLFIYAMSSILNVINWSTNVVSCRFIHNTSCAKTDQLRALLYNFANIALPLIVAVFSALRVYALAHTSSMRLVVALATLLLGVVPSGANLYYYTQQSYPVVVVLGNNTACNYTSNYSLILYKNSYSPNVSLTIIARTCALVSDLLVLIVTWLKTFKFYVRSKSSGVETPFFELLLKDGTLYFMVMLVLNILEIILNSRYDTSETQAAGNYAIYFLTPLSSILVSRFILNLRHLSVASSGVGDSLSQSASDSLEPDMDFAVGYITGHLGVTLDHTQLETEDSGTDRFESIDLKELQKEGDAVITEVSVGSRDIPV</sequence>